<keyword evidence="1" id="KW-0812">Transmembrane</keyword>
<dbReference type="STRING" id="392500.Swoo_3628"/>
<dbReference type="EMBL" id="CP000961">
    <property type="protein sequence ID" value="ACA87892.1"/>
    <property type="molecule type" value="Genomic_DNA"/>
</dbReference>
<organism evidence="2 3">
    <name type="scientific">Shewanella woodyi (strain ATCC 51908 / MS32)</name>
    <dbReference type="NCBI Taxonomy" id="392500"/>
    <lineage>
        <taxon>Bacteria</taxon>
        <taxon>Pseudomonadati</taxon>
        <taxon>Pseudomonadota</taxon>
        <taxon>Gammaproteobacteria</taxon>
        <taxon>Alteromonadales</taxon>
        <taxon>Shewanellaceae</taxon>
        <taxon>Shewanella</taxon>
    </lineage>
</organism>
<feature type="transmembrane region" description="Helical" evidence="1">
    <location>
        <begin position="79"/>
        <end position="102"/>
    </location>
</feature>
<reference evidence="2 3" key="1">
    <citation type="submission" date="2008-02" db="EMBL/GenBank/DDBJ databases">
        <title>Complete sequence of Shewanella woodyi ATCC 51908.</title>
        <authorList>
            <consortium name="US DOE Joint Genome Institute"/>
            <person name="Copeland A."/>
            <person name="Lucas S."/>
            <person name="Lapidus A."/>
            <person name="Glavina del Rio T."/>
            <person name="Dalin E."/>
            <person name="Tice H."/>
            <person name="Bruce D."/>
            <person name="Goodwin L."/>
            <person name="Pitluck S."/>
            <person name="Sims D."/>
            <person name="Brettin T."/>
            <person name="Detter J.C."/>
            <person name="Han C."/>
            <person name="Kuske C.R."/>
            <person name="Schmutz J."/>
            <person name="Larimer F."/>
            <person name="Land M."/>
            <person name="Hauser L."/>
            <person name="Kyrpides N."/>
            <person name="Lykidis A."/>
            <person name="Zhao J.-S."/>
            <person name="Richardson P."/>
        </authorList>
    </citation>
    <scope>NUCLEOTIDE SEQUENCE [LARGE SCALE GENOMIC DNA]</scope>
    <source>
        <strain evidence="3">ATCC 51908 / MS32</strain>
    </source>
</reference>
<dbReference type="RefSeq" id="WP_012326225.1">
    <property type="nucleotide sequence ID" value="NC_010506.1"/>
</dbReference>
<accession>B1KD57</accession>
<evidence type="ECO:0000313" key="2">
    <source>
        <dbReference type="EMBL" id="ACA87892.1"/>
    </source>
</evidence>
<keyword evidence="1" id="KW-0472">Membrane</keyword>
<name>B1KD57_SHEWM</name>
<keyword evidence="1" id="KW-1133">Transmembrane helix</keyword>
<feature type="transmembrane region" description="Helical" evidence="1">
    <location>
        <begin position="12"/>
        <end position="32"/>
    </location>
</feature>
<gene>
    <name evidence="2" type="ordered locus">Swoo_3628</name>
</gene>
<dbReference type="HOGENOM" id="CLU_815584_0_0_6"/>
<dbReference type="AlphaFoldDB" id="B1KD57"/>
<evidence type="ECO:0000313" key="3">
    <source>
        <dbReference type="Proteomes" id="UP000002168"/>
    </source>
</evidence>
<evidence type="ECO:0000256" key="1">
    <source>
        <dbReference type="SAM" id="Phobius"/>
    </source>
</evidence>
<keyword evidence="3" id="KW-1185">Reference proteome</keyword>
<dbReference type="Proteomes" id="UP000002168">
    <property type="component" value="Chromosome"/>
</dbReference>
<protein>
    <recommendedName>
        <fullName evidence="4">DUF4405 domain-containing protein</fullName>
    </recommendedName>
</protein>
<evidence type="ECO:0008006" key="4">
    <source>
        <dbReference type="Google" id="ProtNLM"/>
    </source>
</evidence>
<dbReference type="eggNOG" id="ENOG502ZB8J">
    <property type="taxonomic scope" value="Bacteria"/>
</dbReference>
<dbReference type="KEGG" id="swd:Swoo_3628"/>
<proteinExistence type="predicted"/>
<sequence precursor="true">MLNRWLNPRALVSLSILLCLIVMLVTSVLMFAKNHYMPVAMLHTVLGFSLLLFAILHLKNNFSPLKSYLSLKFWGKKSRYKASFPLVLFLGASLIGLSWYGYGPIKRFYQWGMELRVADTFGEAPSYQYIVVDKTDKSLSGQELTIELRTGDSFLWPQYAIWLETMEGELVQPLYVTSKLAKNNFENRVTKLDESTVFKDNPFSTADFKMEDAFNLVVEPESKSERVRPESLPVFLHQLGIRDEEGQFVTHGENLIPDAYTGATMSDNFVYRTKLESELSGRYRLKLEMNQSFDFNQYYSSDRFPSDPIYSGSGFSAQPSVVYETTLNFDNPERLYLMGLAGRGHHSGQDGDIHSDLSGMDSALSIVDRVIVEVH</sequence>
<feature type="transmembrane region" description="Helical" evidence="1">
    <location>
        <begin position="38"/>
        <end position="58"/>
    </location>
</feature>